<protein>
    <submittedName>
        <fullName evidence="2">Uncharacterized protein</fullName>
    </submittedName>
</protein>
<evidence type="ECO:0000313" key="2">
    <source>
        <dbReference type="EMBL" id="GGP19710.1"/>
    </source>
</evidence>
<name>A0A830GUC7_9CREN</name>
<evidence type="ECO:0000313" key="3">
    <source>
        <dbReference type="Proteomes" id="UP000610960"/>
    </source>
</evidence>
<feature type="compositionally biased region" description="Pro residues" evidence="1">
    <location>
        <begin position="153"/>
        <end position="163"/>
    </location>
</feature>
<proteinExistence type="predicted"/>
<accession>A0A830GUC7</accession>
<sequence length="285" mass="31872">MYNLVQMSRITIKNQTNKVEVEVRVGSESFRVSPPFIIGRVEEENEELDRLAIKDSSGKLLYKFNGVRCRWGCDTSKGDYDCVSHEHVLVETEGDGIRVRHVGRTKTYLQSSQELSRDGVFMGFGSRLAMRIPGLTPPELVELSTVSTSSTPTPTPTVSPPPQHASEQDPDLLNALCDVYEPINAYLGVLGDVLTDKDLDGLRNTLAQLKGDVSGAKDALRTKHKYEQANIMDDLYNRLDNIVSMISVASPDRIDVPNLKGRLREIRSFITSLMRIDECNTDNQR</sequence>
<organism evidence="2 3">
    <name type="scientific">Thermocladium modestius</name>
    <dbReference type="NCBI Taxonomy" id="62609"/>
    <lineage>
        <taxon>Archaea</taxon>
        <taxon>Thermoproteota</taxon>
        <taxon>Thermoprotei</taxon>
        <taxon>Thermoproteales</taxon>
        <taxon>Thermoproteaceae</taxon>
        <taxon>Thermocladium</taxon>
    </lineage>
</organism>
<feature type="region of interest" description="Disordered" evidence="1">
    <location>
        <begin position="144"/>
        <end position="168"/>
    </location>
</feature>
<evidence type="ECO:0000256" key="1">
    <source>
        <dbReference type="SAM" id="MobiDB-lite"/>
    </source>
</evidence>
<reference evidence="2" key="1">
    <citation type="journal article" date="2014" name="Int. J. Syst. Evol. Microbiol.">
        <title>Complete genome sequence of Corynebacterium casei LMG S-19264T (=DSM 44701T), isolated from a smear-ripened cheese.</title>
        <authorList>
            <consortium name="US DOE Joint Genome Institute (JGI-PGF)"/>
            <person name="Walter F."/>
            <person name="Albersmeier A."/>
            <person name="Kalinowski J."/>
            <person name="Ruckert C."/>
        </authorList>
    </citation>
    <scope>NUCLEOTIDE SEQUENCE</scope>
    <source>
        <strain evidence="2">JCM 10088</strain>
    </source>
</reference>
<dbReference type="AlphaFoldDB" id="A0A830GUC7"/>
<keyword evidence="3" id="KW-1185">Reference proteome</keyword>
<reference evidence="2" key="2">
    <citation type="submission" date="2020-09" db="EMBL/GenBank/DDBJ databases">
        <authorList>
            <person name="Sun Q."/>
            <person name="Ohkuma M."/>
        </authorList>
    </citation>
    <scope>NUCLEOTIDE SEQUENCE</scope>
    <source>
        <strain evidence="2">JCM 10088</strain>
    </source>
</reference>
<dbReference type="Proteomes" id="UP000610960">
    <property type="component" value="Unassembled WGS sequence"/>
</dbReference>
<gene>
    <name evidence="2" type="ORF">GCM10007981_04490</name>
</gene>
<comment type="caution">
    <text evidence="2">The sequence shown here is derived from an EMBL/GenBank/DDBJ whole genome shotgun (WGS) entry which is preliminary data.</text>
</comment>
<dbReference type="EMBL" id="BMNL01000001">
    <property type="protein sequence ID" value="GGP19710.1"/>
    <property type="molecule type" value="Genomic_DNA"/>
</dbReference>